<name>A0ABD5Z652_9EURY</name>
<dbReference type="InterPro" id="IPR036390">
    <property type="entry name" value="WH_DNA-bd_sf"/>
</dbReference>
<keyword evidence="8" id="KW-1185">Reference proteome</keyword>
<dbReference type="NCBIfam" id="TIGR02928">
    <property type="entry name" value="orc1/cdc6 family replication initiation protein"/>
    <property type="match status" value="1"/>
</dbReference>
<evidence type="ECO:0000256" key="5">
    <source>
        <dbReference type="HAMAP-Rule" id="MF_01407"/>
    </source>
</evidence>
<evidence type="ECO:0000313" key="7">
    <source>
        <dbReference type="EMBL" id="MFC7200655.1"/>
    </source>
</evidence>
<keyword evidence="4 5" id="KW-0067">ATP-binding</keyword>
<organism evidence="7 8">
    <name type="scientific">Halospeciosus flavus</name>
    <dbReference type="NCBI Taxonomy" id="3032283"/>
    <lineage>
        <taxon>Archaea</taxon>
        <taxon>Methanobacteriati</taxon>
        <taxon>Methanobacteriota</taxon>
        <taxon>Stenosarchaea group</taxon>
        <taxon>Halobacteria</taxon>
        <taxon>Halobacteriales</taxon>
        <taxon>Halobacteriaceae</taxon>
        <taxon>Halospeciosus</taxon>
    </lineage>
</organism>
<dbReference type="Gene3D" id="1.10.8.60">
    <property type="match status" value="1"/>
</dbReference>
<feature type="binding site" evidence="5">
    <location>
        <position position="203"/>
    </location>
    <ligand>
        <name>ATP</name>
        <dbReference type="ChEBI" id="CHEBI:30616"/>
    </ligand>
</feature>
<comment type="caution">
    <text evidence="7">The sequence shown here is derived from an EMBL/GenBank/DDBJ whole genome shotgun (WGS) entry which is preliminary data.</text>
</comment>
<dbReference type="Pfam" id="PF22703">
    <property type="entry name" value="Cdc6_lid"/>
    <property type="match status" value="1"/>
</dbReference>
<dbReference type="InterPro" id="IPR015163">
    <property type="entry name" value="Cdc6_C"/>
</dbReference>
<dbReference type="Gene3D" id="3.40.50.300">
    <property type="entry name" value="P-loop containing nucleotide triphosphate hydrolases"/>
    <property type="match status" value="1"/>
</dbReference>
<proteinExistence type="inferred from homology"/>
<sequence>MQSFGDSGIFANEDALREDWTPTELPERDDELEAIHNALAPASRGTTAHNLFLYGKTGQGKTVAVKHKTTQLEEWATDTGEIDLEVIWLSCNNITSSYGCATKLVEKLSGKNPNGHDQQTVFDKLYAELDSIGGSIIIVLDEIDNLGQSDDLLYALPRARSTEKLTDARVSVIGISNDFNYVSNLSPKVKGTLCEKEVEFTPYNATQLRSILGRRVEIAFQDGVVTEAAIALAAAYAAQEKGSARQAIRLLYEAGETALTEGDDEVTETHVESAHSTLERERIVEGIRNVTPQDQVVLAAVTLLEAKGETPSRTKHIYEQYTGLCSQIDLNPLQQRSVRNHLQDLAMQGFVESERRQSGLQGGDYYVFRLNTTLEMTIDVLSEDSRFQEVGIADQLSRASKNQSR</sequence>
<dbReference type="PANTHER" id="PTHR10763">
    <property type="entry name" value="CELL DIVISION CONTROL PROTEIN 6-RELATED"/>
    <property type="match status" value="1"/>
</dbReference>
<keyword evidence="2 5" id="KW-0235">DNA replication</keyword>
<dbReference type="FunFam" id="1.10.8.60:FF:000073">
    <property type="entry name" value="ORC1-type DNA replication protein"/>
    <property type="match status" value="1"/>
</dbReference>
<dbReference type="InterPro" id="IPR050311">
    <property type="entry name" value="ORC1/CDC6"/>
</dbReference>
<dbReference type="Pfam" id="PF09079">
    <property type="entry name" value="WHD_Cdc6"/>
    <property type="match status" value="1"/>
</dbReference>
<dbReference type="PANTHER" id="PTHR10763:SF22">
    <property type="entry name" value="ORC1-TYPE DNA REPLICATION PROTEIN"/>
    <property type="match status" value="1"/>
</dbReference>
<feature type="domain" description="Cdc6 C-terminal" evidence="6">
    <location>
        <begin position="298"/>
        <end position="381"/>
    </location>
</feature>
<dbReference type="GO" id="GO:0005524">
    <property type="term" value="F:ATP binding"/>
    <property type="evidence" value="ECO:0007669"/>
    <property type="project" value="UniProtKB-UniRule"/>
</dbReference>
<evidence type="ECO:0000313" key="8">
    <source>
        <dbReference type="Proteomes" id="UP001596447"/>
    </source>
</evidence>
<dbReference type="GO" id="GO:0006260">
    <property type="term" value="P:DNA replication"/>
    <property type="evidence" value="ECO:0007669"/>
    <property type="project" value="UniProtKB-UniRule"/>
</dbReference>
<dbReference type="InterPro" id="IPR014277">
    <property type="entry name" value="Orc1/Cdc6_arc"/>
</dbReference>
<evidence type="ECO:0000256" key="2">
    <source>
        <dbReference type="ARBA" id="ARBA00022705"/>
    </source>
</evidence>
<evidence type="ECO:0000256" key="4">
    <source>
        <dbReference type="ARBA" id="ARBA00022840"/>
    </source>
</evidence>
<dbReference type="AlphaFoldDB" id="A0ABD5Z652"/>
<dbReference type="RefSeq" id="WP_279527431.1">
    <property type="nucleotide sequence ID" value="NZ_CP122312.1"/>
</dbReference>
<accession>A0ABD5Z652</accession>
<dbReference type="SUPFAM" id="SSF46785">
    <property type="entry name" value="Winged helix' DNA-binding domain"/>
    <property type="match status" value="1"/>
</dbReference>
<dbReference type="SUPFAM" id="SSF52540">
    <property type="entry name" value="P-loop containing nucleoside triphosphate hydrolases"/>
    <property type="match status" value="1"/>
</dbReference>
<dbReference type="Proteomes" id="UP001596447">
    <property type="component" value="Unassembled WGS sequence"/>
</dbReference>
<reference evidence="7 8" key="1">
    <citation type="journal article" date="2019" name="Int. J. Syst. Evol. Microbiol.">
        <title>The Global Catalogue of Microorganisms (GCM) 10K type strain sequencing project: providing services to taxonomists for standard genome sequencing and annotation.</title>
        <authorList>
            <consortium name="The Broad Institute Genomics Platform"/>
            <consortium name="The Broad Institute Genome Sequencing Center for Infectious Disease"/>
            <person name="Wu L."/>
            <person name="Ma J."/>
        </authorList>
    </citation>
    <scope>NUCLEOTIDE SEQUENCE [LARGE SCALE GENOMIC DNA]</scope>
    <source>
        <strain evidence="7 8">XZGYJ-43</strain>
    </source>
</reference>
<dbReference type="SMART" id="SM01074">
    <property type="entry name" value="Cdc6_C"/>
    <property type="match status" value="1"/>
</dbReference>
<dbReference type="Pfam" id="PF13401">
    <property type="entry name" value="AAA_22"/>
    <property type="match status" value="1"/>
</dbReference>
<evidence type="ECO:0000259" key="6">
    <source>
        <dbReference type="SMART" id="SM01074"/>
    </source>
</evidence>
<evidence type="ECO:0000256" key="3">
    <source>
        <dbReference type="ARBA" id="ARBA00022741"/>
    </source>
</evidence>
<protein>
    <recommendedName>
        <fullName evidence="5">ORC1-type DNA replication protein</fullName>
    </recommendedName>
</protein>
<dbReference type="HAMAP" id="MF_01407">
    <property type="entry name" value="ORC1_type_DNA_replic_protein"/>
    <property type="match status" value="1"/>
</dbReference>
<dbReference type="InterPro" id="IPR049945">
    <property type="entry name" value="AAA_22"/>
</dbReference>
<dbReference type="InterPro" id="IPR055237">
    <property type="entry name" value="Cdc6_lid"/>
</dbReference>
<evidence type="ECO:0000256" key="1">
    <source>
        <dbReference type="ARBA" id="ARBA00006184"/>
    </source>
</evidence>
<dbReference type="EMBL" id="JBHTAR010000011">
    <property type="protein sequence ID" value="MFC7200655.1"/>
    <property type="molecule type" value="Genomic_DNA"/>
</dbReference>
<dbReference type="InterPro" id="IPR027417">
    <property type="entry name" value="P-loop_NTPase"/>
</dbReference>
<comment type="similarity">
    <text evidence="1 5">Belongs to the CDC6/cdc18 family.</text>
</comment>
<dbReference type="InterPro" id="IPR036388">
    <property type="entry name" value="WH-like_DNA-bd_sf"/>
</dbReference>
<comment type="caution">
    <text evidence="5">Lacks conserved residue(s) required for the propagation of feature annotation.</text>
</comment>
<dbReference type="CDD" id="cd08768">
    <property type="entry name" value="Cdc6_C"/>
    <property type="match status" value="1"/>
</dbReference>
<gene>
    <name evidence="7" type="ORF">ACFQJ9_14735</name>
</gene>
<comment type="function">
    <text evidence="5">Involved in regulation of DNA replication.</text>
</comment>
<dbReference type="Gene3D" id="1.10.10.10">
    <property type="entry name" value="Winged helix-like DNA-binding domain superfamily/Winged helix DNA-binding domain"/>
    <property type="match status" value="1"/>
</dbReference>
<feature type="binding site" evidence="5">
    <location>
        <position position="215"/>
    </location>
    <ligand>
        <name>ATP</name>
        <dbReference type="ChEBI" id="CHEBI:30616"/>
    </ligand>
</feature>
<keyword evidence="3 5" id="KW-0547">Nucleotide-binding</keyword>